<keyword evidence="2" id="KW-1185">Reference proteome</keyword>
<evidence type="ECO:0000313" key="2">
    <source>
        <dbReference type="Proteomes" id="UP001143910"/>
    </source>
</evidence>
<comment type="caution">
    <text evidence="1">The sequence shown here is derived from an EMBL/GenBank/DDBJ whole genome shotgun (WGS) entry which is preliminary data.</text>
</comment>
<evidence type="ECO:0000313" key="1">
    <source>
        <dbReference type="EMBL" id="KAJ2983316.1"/>
    </source>
</evidence>
<organism evidence="1 2">
    <name type="scientific">Zarea fungicola</name>
    <dbReference type="NCBI Taxonomy" id="93591"/>
    <lineage>
        <taxon>Eukaryota</taxon>
        <taxon>Fungi</taxon>
        <taxon>Dikarya</taxon>
        <taxon>Ascomycota</taxon>
        <taxon>Pezizomycotina</taxon>
        <taxon>Sordariomycetes</taxon>
        <taxon>Hypocreomycetidae</taxon>
        <taxon>Hypocreales</taxon>
        <taxon>Cordycipitaceae</taxon>
        <taxon>Zarea</taxon>
    </lineage>
</organism>
<reference evidence="1" key="1">
    <citation type="submission" date="2022-08" db="EMBL/GenBank/DDBJ databases">
        <title>Genome Sequence of Lecanicillium fungicola.</title>
        <authorList>
            <person name="Buettner E."/>
        </authorList>
    </citation>
    <scope>NUCLEOTIDE SEQUENCE</scope>
    <source>
        <strain evidence="1">Babe33</strain>
    </source>
</reference>
<name>A0ACC1NXL8_9HYPO</name>
<dbReference type="EMBL" id="JANJQO010000035">
    <property type="protein sequence ID" value="KAJ2983316.1"/>
    <property type="molecule type" value="Genomic_DNA"/>
</dbReference>
<protein>
    <submittedName>
        <fullName evidence="1">Uncharacterized protein</fullName>
    </submittedName>
</protein>
<sequence>MSSNGTRAAPQGGVFEGLNPSKYNPKDPITMFIIQAGLIVIVCHILHWPLSKMRQPRVIAEVIGGIVLGPSVMGRIPGFRDAIFPAASIPNLTLVANLGLILYLFLIGMETDVGFLVSNWRVATSVAFAGLALPFAVGCGLAWGIYHAFRNDPEVTPISFSTYMLFIGIAISITAFPVLCRILSELKLLDNSVGVITLSAGVANDVVGWILLALCVTLVNSHGGLTALYILLCCVGFLLFLLILVKPSLYWLLRRTESLQNGPSQGIISLITLLALASAFFTGIIGVHPIFGGFMVGLIIPREERFNIKVTEKMEDLIGALLLPLYFTLSGLNTNLGLLNTGLTWGYVFATTIVAFVTKIVGASFAARANGLVWRESFTIGVLMSCKGLVELIVLNIGLQAHILSTRTFTIFVVMALLTTFATTPLVSWLYPPWYQKKMELWRRGEIDWDTGAPLTPSDTAAQDKAQIQNRRETIDLTHLPPPPIRIHGLRLLQLTDRDSSVMTVSQVDKYSRHDPIVNTFQTMGQLRRLAVSGEVAIMPEHRFAQALLTRSAGMTPDLLLIPWSETGSIVDSQILSSSAQSDKLVSPYTPFVTSILDSREHNVAVFFTRSDQDGSNERPAEEKGKLVRQHSFGIMRQDFPVAAITRQQYHIFMTYFGGADDDFALRLVLQLCKDSQATATILKATIANDGASSSQRNLVDSLLDQMSSEMANRVKLEQLDGLNTVEDVVQHASTSFEMSSRGPQSYLVVVGRHAHDNLDEGKLRHQPAADTRRCLGVVASQIVEEFVEADVLIVQAAKSSDST</sequence>
<gene>
    <name evidence="1" type="ORF">NQ176_g791</name>
</gene>
<proteinExistence type="predicted"/>
<accession>A0ACC1NXL8</accession>
<dbReference type="Proteomes" id="UP001143910">
    <property type="component" value="Unassembled WGS sequence"/>
</dbReference>